<organism evidence="1">
    <name type="scientific">Myoviridae sp. ctfyA6</name>
    <dbReference type="NCBI Taxonomy" id="2827698"/>
    <lineage>
        <taxon>Viruses</taxon>
        <taxon>Duplodnaviria</taxon>
        <taxon>Heunggongvirae</taxon>
        <taxon>Uroviricota</taxon>
        <taxon>Caudoviricetes</taxon>
    </lineage>
</organism>
<dbReference type="EMBL" id="BK032670">
    <property type="protein sequence ID" value="DAF54045.1"/>
    <property type="molecule type" value="Genomic_DNA"/>
</dbReference>
<evidence type="ECO:0000313" key="1">
    <source>
        <dbReference type="EMBL" id="DAF54045.1"/>
    </source>
</evidence>
<sequence>MENTLKAITIEELKKVKTQIIQISDFSGEGTFNVEVRRPSLLTLATSGNIPNELIGDVNDLFFGKKEEKDIEMAKLKEIYDGIVKATLVSPTFEELKENDIQLTEVQVGELYKYVVGGVKELKYFREIQNSTKTAQYEQILQKIAELNSKD</sequence>
<reference evidence="1" key="1">
    <citation type="journal article" date="2021" name="Proc. Natl. Acad. Sci. U.S.A.">
        <title>A Catalog of Tens of Thousands of Viruses from Human Metagenomes Reveals Hidden Associations with Chronic Diseases.</title>
        <authorList>
            <person name="Tisza M.J."/>
            <person name="Buck C.B."/>
        </authorList>
    </citation>
    <scope>NUCLEOTIDE SEQUENCE</scope>
    <source>
        <strain evidence="1">CtfyA6</strain>
    </source>
</reference>
<proteinExistence type="predicted"/>
<accession>A0A8S5SSM6</accession>
<name>A0A8S5SSM6_9CAUD</name>
<protein>
    <submittedName>
        <fullName evidence="1">Uncharacterized protein</fullName>
    </submittedName>
</protein>